<feature type="transmembrane region" description="Helical" evidence="5">
    <location>
        <begin position="249"/>
        <end position="266"/>
    </location>
</feature>
<organism evidence="7 8">
    <name type="scientific">Candidatus Fimimorpha faecalis</name>
    <dbReference type="NCBI Taxonomy" id="2840824"/>
    <lineage>
        <taxon>Bacteria</taxon>
        <taxon>Bacillati</taxon>
        <taxon>Bacillota</taxon>
        <taxon>Clostridia</taxon>
        <taxon>Eubacteriales</taxon>
        <taxon>Candidatus Fimimorpha</taxon>
    </lineage>
</organism>
<proteinExistence type="predicted"/>
<dbReference type="EMBL" id="DVHN01000135">
    <property type="protein sequence ID" value="HIR89374.1"/>
    <property type="molecule type" value="Genomic_DNA"/>
</dbReference>
<dbReference type="GO" id="GO:0016020">
    <property type="term" value="C:membrane"/>
    <property type="evidence" value="ECO:0007669"/>
    <property type="project" value="UniProtKB-SubCell"/>
</dbReference>
<keyword evidence="7" id="KW-0436">Ligase</keyword>
<evidence type="ECO:0000313" key="8">
    <source>
        <dbReference type="Proteomes" id="UP000824201"/>
    </source>
</evidence>
<feature type="transmembrane region" description="Helical" evidence="5">
    <location>
        <begin position="90"/>
        <end position="110"/>
    </location>
</feature>
<reference evidence="7" key="2">
    <citation type="journal article" date="2021" name="PeerJ">
        <title>Extensive microbial diversity within the chicken gut microbiome revealed by metagenomics and culture.</title>
        <authorList>
            <person name="Gilroy R."/>
            <person name="Ravi A."/>
            <person name="Getino M."/>
            <person name="Pursley I."/>
            <person name="Horton D.L."/>
            <person name="Alikhan N.F."/>
            <person name="Baker D."/>
            <person name="Gharbi K."/>
            <person name="Hall N."/>
            <person name="Watson M."/>
            <person name="Adriaenssens E.M."/>
            <person name="Foster-Nyarko E."/>
            <person name="Jarju S."/>
            <person name="Secka A."/>
            <person name="Antonio M."/>
            <person name="Oren A."/>
            <person name="Chaudhuri R.R."/>
            <person name="La Ragione R."/>
            <person name="Hildebrand F."/>
            <person name="Pallen M.J."/>
        </authorList>
    </citation>
    <scope>NUCLEOTIDE SEQUENCE</scope>
    <source>
        <strain evidence="7">ChiW13-3771</strain>
    </source>
</reference>
<protein>
    <submittedName>
        <fullName evidence="7">O-antigen ligase family protein</fullName>
    </submittedName>
</protein>
<evidence type="ECO:0000256" key="3">
    <source>
        <dbReference type="ARBA" id="ARBA00022989"/>
    </source>
</evidence>
<feature type="transmembrane region" description="Helical" evidence="5">
    <location>
        <begin position="67"/>
        <end position="84"/>
    </location>
</feature>
<evidence type="ECO:0000256" key="1">
    <source>
        <dbReference type="ARBA" id="ARBA00004141"/>
    </source>
</evidence>
<evidence type="ECO:0000313" key="7">
    <source>
        <dbReference type="EMBL" id="HIR89374.1"/>
    </source>
</evidence>
<dbReference type="Proteomes" id="UP000824201">
    <property type="component" value="Unassembled WGS sequence"/>
</dbReference>
<sequence>MVIKIHKKNLIFTICFYIGLFYILMRPFLINYVSPLCKYIFMLLVAIAGVLTLINKKYLGKIGCIELFWIIVSYVYILGNAILLNGKELFSMALTAYIFYSFPILIMPLLMNRVNWRKVMGVVSAFGVLDAGISILEFINRRQMFPMSGVEGEVGTITKAGAYIVRTYGLQGSYFILAEVLCFCGFCAFYLYRSGKSKINLVAWIIISVGILTTGSRGYYVSYAAGMAAILYCEHYFDKNRGINKKTLITIMSVIILLIFFIYLILGTNITTGNADVDVVLNRIRMIFDWEGDSANVQRMSIWMWSIDHWKEAFLFGHGACSTDIRFSGYIKVTESGVLKRLCELGVVGTIIQYITMFIPIKSGVKKLFNKKLDSNSLPFIATMIAYFIEDFVLERYTAPEYTVLLWTSIAYIAYYQRGDTCYNNRIQC</sequence>
<feature type="transmembrane region" description="Helical" evidence="5">
    <location>
        <begin position="39"/>
        <end position="55"/>
    </location>
</feature>
<feature type="transmembrane region" description="Helical" evidence="5">
    <location>
        <begin position="119"/>
        <end position="139"/>
    </location>
</feature>
<name>A0A9D1EFK8_9FIRM</name>
<comment type="caution">
    <text evidence="7">The sequence shown here is derived from an EMBL/GenBank/DDBJ whole genome shotgun (WGS) entry which is preliminary data.</text>
</comment>
<keyword evidence="2 5" id="KW-0812">Transmembrane</keyword>
<dbReference type="InterPro" id="IPR051533">
    <property type="entry name" value="WaaL-like"/>
</dbReference>
<dbReference type="InterPro" id="IPR007016">
    <property type="entry name" value="O-antigen_ligase-rel_domated"/>
</dbReference>
<evidence type="ECO:0000256" key="4">
    <source>
        <dbReference type="ARBA" id="ARBA00023136"/>
    </source>
</evidence>
<feature type="transmembrane region" description="Helical" evidence="5">
    <location>
        <begin position="199"/>
        <end position="214"/>
    </location>
</feature>
<gene>
    <name evidence="7" type="ORF">IAC96_10515</name>
</gene>
<keyword evidence="4 5" id="KW-0472">Membrane</keyword>
<dbReference type="PANTHER" id="PTHR37422">
    <property type="entry name" value="TEICHURONIC ACID BIOSYNTHESIS PROTEIN TUAE"/>
    <property type="match status" value="1"/>
</dbReference>
<dbReference type="Pfam" id="PF04932">
    <property type="entry name" value="Wzy_C"/>
    <property type="match status" value="1"/>
</dbReference>
<dbReference type="GO" id="GO:0016874">
    <property type="term" value="F:ligase activity"/>
    <property type="evidence" value="ECO:0007669"/>
    <property type="project" value="UniProtKB-KW"/>
</dbReference>
<evidence type="ECO:0000256" key="2">
    <source>
        <dbReference type="ARBA" id="ARBA00022692"/>
    </source>
</evidence>
<comment type="subcellular location">
    <subcellularLocation>
        <location evidence="1">Membrane</location>
        <topology evidence="1">Multi-pass membrane protein</topology>
    </subcellularLocation>
</comment>
<feature type="domain" description="O-antigen ligase-related" evidence="6">
    <location>
        <begin position="205"/>
        <end position="352"/>
    </location>
</feature>
<evidence type="ECO:0000256" key="5">
    <source>
        <dbReference type="SAM" id="Phobius"/>
    </source>
</evidence>
<evidence type="ECO:0000259" key="6">
    <source>
        <dbReference type="Pfam" id="PF04932"/>
    </source>
</evidence>
<dbReference type="PANTHER" id="PTHR37422:SF13">
    <property type="entry name" value="LIPOPOLYSACCHARIDE BIOSYNTHESIS PROTEIN PA4999-RELATED"/>
    <property type="match status" value="1"/>
</dbReference>
<reference evidence="7" key="1">
    <citation type="submission" date="2020-10" db="EMBL/GenBank/DDBJ databases">
        <authorList>
            <person name="Gilroy R."/>
        </authorList>
    </citation>
    <scope>NUCLEOTIDE SEQUENCE</scope>
    <source>
        <strain evidence="7">ChiW13-3771</strain>
    </source>
</reference>
<keyword evidence="3 5" id="KW-1133">Transmembrane helix</keyword>
<accession>A0A9D1EFK8</accession>
<dbReference type="AlphaFoldDB" id="A0A9D1EFK8"/>
<feature type="transmembrane region" description="Helical" evidence="5">
    <location>
        <begin position="12"/>
        <end position="33"/>
    </location>
</feature>
<feature type="transmembrane region" description="Helical" evidence="5">
    <location>
        <begin position="173"/>
        <end position="192"/>
    </location>
</feature>